<comment type="function">
    <text evidence="1">Seems to be required for the assembly of the photosystem I complex.</text>
</comment>
<evidence type="ECO:0000313" key="10">
    <source>
        <dbReference type="Proteomes" id="UP000825935"/>
    </source>
</evidence>
<keyword evidence="5" id="KW-0602">Photosynthesis</keyword>
<protein>
    <recommendedName>
        <fullName evidence="4">Photosystem I assembly protein Ycf4</fullName>
    </recommendedName>
</protein>
<dbReference type="GO" id="GO:0015979">
    <property type="term" value="P:photosynthesis"/>
    <property type="evidence" value="ECO:0007669"/>
    <property type="project" value="UniProtKB-KW"/>
</dbReference>
<dbReference type="AlphaFoldDB" id="A0A8T2V9B6"/>
<evidence type="ECO:0000256" key="3">
    <source>
        <dbReference type="ARBA" id="ARBA00008198"/>
    </source>
</evidence>
<dbReference type="Pfam" id="PF02392">
    <property type="entry name" value="Ycf4"/>
    <property type="match status" value="1"/>
</dbReference>
<proteinExistence type="inferred from homology"/>
<keyword evidence="8" id="KW-0472">Membrane</keyword>
<comment type="similarity">
    <text evidence="3">Belongs to the Ycf4 family.</text>
</comment>
<sequence>MSSRSKWVQVEFIKGSRTFANFFIGKDLIPNISSKQIAFIPQGLQEGISYVFRWGFPGKNRSICIQLLLKDIEAVGLKTQEGLFSSRILYLKVRGQRSIPLTRIGENFTLDNLEKEAAELARFLRVSIEGF</sequence>
<dbReference type="OrthoDB" id="10053020at2759"/>
<evidence type="ECO:0000256" key="7">
    <source>
        <dbReference type="ARBA" id="ARBA00022989"/>
    </source>
</evidence>
<name>A0A8T2V9B6_CERRI</name>
<evidence type="ECO:0000256" key="1">
    <source>
        <dbReference type="ARBA" id="ARBA00002862"/>
    </source>
</evidence>
<dbReference type="GO" id="GO:0009522">
    <property type="term" value="C:photosystem I"/>
    <property type="evidence" value="ECO:0007669"/>
    <property type="project" value="InterPro"/>
</dbReference>
<evidence type="ECO:0000256" key="6">
    <source>
        <dbReference type="ARBA" id="ARBA00022692"/>
    </source>
</evidence>
<dbReference type="EMBL" id="CM035407">
    <property type="protein sequence ID" value="KAH7443688.1"/>
    <property type="molecule type" value="Genomic_DNA"/>
</dbReference>
<evidence type="ECO:0000256" key="4">
    <source>
        <dbReference type="ARBA" id="ARBA00015395"/>
    </source>
</evidence>
<accession>A0A8T2V9B6</accession>
<dbReference type="Proteomes" id="UP000825935">
    <property type="component" value="Chromosome 2"/>
</dbReference>
<evidence type="ECO:0000256" key="5">
    <source>
        <dbReference type="ARBA" id="ARBA00022531"/>
    </source>
</evidence>
<organism evidence="9 10">
    <name type="scientific">Ceratopteris richardii</name>
    <name type="common">Triangle waterfern</name>
    <dbReference type="NCBI Taxonomy" id="49495"/>
    <lineage>
        <taxon>Eukaryota</taxon>
        <taxon>Viridiplantae</taxon>
        <taxon>Streptophyta</taxon>
        <taxon>Embryophyta</taxon>
        <taxon>Tracheophyta</taxon>
        <taxon>Polypodiopsida</taxon>
        <taxon>Polypodiidae</taxon>
        <taxon>Polypodiales</taxon>
        <taxon>Pteridineae</taxon>
        <taxon>Pteridaceae</taxon>
        <taxon>Parkerioideae</taxon>
        <taxon>Ceratopteris</taxon>
    </lineage>
</organism>
<evidence type="ECO:0000256" key="2">
    <source>
        <dbReference type="ARBA" id="ARBA00004141"/>
    </source>
</evidence>
<dbReference type="InterPro" id="IPR003359">
    <property type="entry name" value="PSI_Ycf4_assembly"/>
</dbReference>
<comment type="subcellular location">
    <subcellularLocation>
        <location evidence="2">Membrane</location>
        <topology evidence="2">Multi-pass membrane protein</topology>
    </subcellularLocation>
</comment>
<keyword evidence="10" id="KW-1185">Reference proteome</keyword>
<keyword evidence="6" id="KW-0812">Transmembrane</keyword>
<reference evidence="9" key="1">
    <citation type="submission" date="2021-08" db="EMBL/GenBank/DDBJ databases">
        <title>WGS assembly of Ceratopteris richardii.</title>
        <authorList>
            <person name="Marchant D.B."/>
            <person name="Chen G."/>
            <person name="Jenkins J."/>
            <person name="Shu S."/>
            <person name="Leebens-Mack J."/>
            <person name="Grimwood J."/>
            <person name="Schmutz J."/>
            <person name="Soltis P."/>
            <person name="Soltis D."/>
            <person name="Chen Z.-H."/>
        </authorList>
    </citation>
    <scope>NUCLEOTIDE SEQUENCE</scope>
    <source>
        <strain evidence="9">Whitten #5841</strain>
        <tissue evidence="9">Leaf</tissue>
    </source>
</reference>
<evidence type="ECO:0000256" key="8">
    <source>
        <dbReference type="ARBA" id="ARBA00023136"/>
    </source>
</evidence>
<gene>
    <name evidence="9" type="ORF">KP509_02G046400</name>
</gene>
<comment type="caution">
    <text evidence="9">The sequence shown here is derived from an EMBL/GenBank/DDBJ whole genome shotgun (WGS) entry which is preliminary data.</text>
</comment>
<dbReference type="OMA" id="RTFANFF"/>
<evidence type="ECO:0000313" key="9">
    <source>
        <dbReference type="EMBL" id="KAH7443688.1"/>
    </source>
</evidence>
<keyword evidence="7" id="KW-1133">Transmembrane helix</keyword>